<name>A0ACB8ZWG3_ARCLA</name>
<accession>A0ACB8ZWG3</accession>
<evidence type="ECO:0000313" key="1">
    <source>
        <dbReference type="EMBL" id="KAI3702034.1"/>
    </source>
</evidence>
<sequence>MVEFMILCNLYYILLLLLSSSIKPHVQFHHSNSSYSAVGMEIGMGRLHHFSEKIEVMRPRPAEECRTTIVGTRGLNV</sequence>
<comment type="caution">
    <text evidence="1">The sequence shown here is derived from an EMBL/GenBank/DDBJ whole genome shotgun (WGS) entry which is preliminary data.</text>
</comment>
<reference evidence="2" key="1">
    <citation type="journal article" date="2022" name="Mol. Ecol. Resour.">
        <title>The genomes of chicory, endive, great burdock and yacon provide insights into Asteraceae palaeo-polyploidization history and plant inulin production.</title>
        <authorList>
            <person name="Fan W."/>
            <person name="Wang S."/>
            <person name="Wang H."/>
            <person name="Wang A."/>
            <person name="Jiang F."/>
            <person name="Liu H."/>
            <person name="Zhao H."/>
            <person name="Xu D."/>
            <person name="Zhang Y."/>
        </authorList>
    </citation>
    <scope>NUCLEOTIDE SEQUENCE [LARGE SCALE GENOMIC DNA]</scope>
    <source>
        <strain evidence="2">cv. Niubang</strain>
    </source>
</reference>
<reference evidence="1 2" key="2">
    <citation type="journal article" date="2022" name="Mol. Ecol. Resour.">
        <title>The genomes of chicory, endive, great burdock and yacon provide insights into Asteraceae paleo-polyploidization history and plant inulin production.</title>
        <authorList>
            <person name="Fan W."/>
            <person name="Wang S."/>
            <person name="Wang H."/>
            <person name="Wang A."/>
            <person name="Jiang F."/>
            <person name="Liu H."/>
            <person name="Zhao H."/>
            <person name="Xu D."/>
            <person name="Zhang Y."/>
        </authorList>
    </citation>
    <scope>NUCLEOTIDE SEQUENCE [LARGE SCALE GENOMIC DNA]</scope>
    <source>
        <strain evidence="2">cv. Niubang</strain>
    </source>
</reference>
<protein>
    <submittedName>
        <fullName evidence="1">Uncharacterized protein</fullName>
    </submittedName>
</protein>
<dbReference type="Proteomes" id="UP001055879">
    <property type="component" value="Linkage Group LG09"/>
</dbReference>
<organism evidence="1 2">
    <name type="scientific">Arctium lappa</name>
    <name type="common">Greater burdock</name>
    <name type="synonym">Lappa major</name>
    <dbReference type="NCBI Taxonomy" id="4217"/>
    <lineage>
        <taxon>Eukaryota</taxon>
        <taxon>Viridiplantae</taxon>
        <taxon>Streptophyta</taxon>
        <taxon>Embryophyta</taxon>
        <taxon>Tracheophyta</taxon>
        <taxon>Spermatophyta</taxon>
        <taxon>Magnoliopsida</taxon>
        <taxon>eudicotyledons</taxon>
        <taxon>Gunneridae</taxon>
        <taxon>Pentapetalae</taxon>
        <taxon>asterids</taxon>
        <taxon>campanulids</taxon>
        <taxon>Asterales</taxon>
        <taxon>Asteraceae</taxon>
        <taxon>Carduoideae</taxon>
        <taxon>Cardueae</taxon>
        <taxon>Arctiinae</taxon>
        <taxon>Arctium</taxon>
    </lineage>
</organism>
<proteinExistence type="predicted"/>
<dbReference type="EMBL" id="CM042055">
    <property type="protein sequence ID" value="KAI3702034.1"/>
    <property type="molecule type" value="Genomic_DNA"/>
</dbReference>
<gene>
    <name evidence="1" type="ORF">L6452_27631</name>
</gene>
<keyword evidence="2" id="KW-1185">Reference proteome</keyword>
<evidence type="ECO:0000313" key="2">
    <source>
        <dbReference type="Proteomes" id="UP001055879"/>
    </source>
</evidence>